<dbReference type="EMBL" id="RCIY01000114">
    <property type="protein sequence ID" value="TGG75681.1"/>
    <property type="molecule type" value="Genomic_DNA"/>
</dbReference>
<evidence type="ECO:0000313" key="4">
    <source>
        <dbReference type="Proteomes" id="UP000298111"/>
    </source>
</evidence>
<feature type="transmembrane region" description="Helical" evidence="2">
    <location>
        <begin position="128"/>
        <end position="147"/>
    </location>
</feature>
<keyword evidence="2" id="KW-0812">Transmembrane</keyword>
<evidence type="ECO:0000256" key="2">
    <source>
        <dbReference type="SAM" id="Phobius"/>
    </source>
</evidence>
<dbReference type="Pfam" id="PF04892">
    <property type="entry name" value="VanZ"/>
    <property type="match status" value="1"/>
</dbReference>
<reference evidence="3 4" key="1">
    <citation type="submission" date="2018-10" db="EMBL/GenBank/DDBJ databases">
        <title>Isolation of pseudouridimycin from Streptomyces albus DSM 40763.</title>
        <authorList>
            <person name="Rosenqvist P."/>
            <person name="Metsae-Ketelae M."/>
            <person name="Virta P."/>
        </authorList>
    </citation>
    <scope>NUCLEOTIDE SEQUENCE [LARGE SCALE GENOMIC DNA]</scope>
    <source>
        <strain evidence="3 4">DSM 40763</strain>
    </source>
</reference>
<dbReference type="PANTHER" id="PTHR36834">
    <property type="entry name" value="MEMBRANE PROTEIN-RELATED"/>
    <property type="match status" value="1"/>
</dbReference>
<feature type="transmembrane region" description="Helical" evidence="2">
    <location>
        <begin position="98"/>
        <end position="116"/>
    </location>
</feature>
<name>A0A6C1C8N9_9ACTN</name>
<dbReference type="GeneID" id="75181735"/>
<dbReference type="InterPro" id="IPR006976">
    <property type="entry name" value="VanZ-like"/>
</dbReference>
<keyword evidence="2" id="KW-0472">Membrane</keyword>
<evidence type="ECO:0000313" key="3">
    <source>
        <dbReference type="EMBL" id="TGG75681.1"/>
    </source>
</evidence>
<dbReference type="PANTHER" id="PTHR36834:SF1">
    <property type="entry name" value="INTEGRAL MEMBRANE PROTEIN"/>
    <property type="match status" value="1"/>
</dbReference>
<keyword evidence="2" id="KW-1133">Transmembrane helix</keyword>
<feature type="compositionally biased region" description="Basic and acidic residues" evidence="1">
    <location>
        <begin position="165"/>
        <end position="196"/>
    </location>
</feature>
<accession>A0A6C1C8N9</accession>
<sequence>MQRLGSGGPSSASRIRLAGLLLLAAHLCLVGWLTLRPLAVPWVAPANLHPLATIRSDLADGPRAALEGMGGDLLMLAPFGVLLPLATGRLHRPLPGTVARTVFAGAMLSVLLRLAQTGVPGRVVDVDSVLLNTMGVALAVALVFPPVRRWLRHRDGGYGSRLGGSRRERDAASGRGAAVERKAEARTSGVRLREESAGGTTPRTTRVGTAP</sequence>
<feature type="transmembrane region" description="Helical" evidence="2">
    <location>
        <begin position="20"/>
        <end position="44"/>
    </location>
</feature>
<dbReference type="Proteomes" id="UP000298111">
    <property type="component" value="Unassembled WGS sequence"/>
</dbReference>
<dbReference type="InterPro" id="IPR053150">
    <property type="entry name" value="Teicoplanin_resist-assoc"/>
</dbReference>
<feature type="transmembrane region" description="Helical" evidence="2">
    <location>
        <begin position="64"/>
        <end position="86"/>
    </location>
</feature>
<feature type="region of interest" description="Disordered" evidence="1">
    <location>
        <begin position="158"/>
        <end position="211"/>
    </location>
</feature>
<comment type="caution">
    <text evidence="3">The sequence shown here is derived from an EMBL/GenBank/DDBJ whole genome shotgun (WGS) entry which is preliminary data.</text>
</comment>
<dbReference type="AlphaFoldDB" id="A0A6C1C8N9"/>
<proteinExistence type="predicted"/>
<dbReference type="RefSeq" id="WP_016469378.1">
    <property type="nucleotide sequence ID" value="NZ_BBQG01000019.1"/>
</dbReference>
<feature type="compositionally biased region" description="Low complexity" evidence="1">
    <location>
        <begin position="197"/>
        <end position="211"/>
    </location>
</feature>
<organism evidence="3 4">
    <name type="scientific">Streptomyces albus</name>
    <dbReference type="NCBI Taxonomy" id="1888"/>
    <lineage>
        <taxon>Bacteria</taxon>
        <taxon>Bacillati</taxon>
        <taxon>Actinomycetota</taxon>
        <taxon>Actinomycetes</taxon>
        <taxon>Kitasatosporales</taxon>
        <taxon>Streptomycetaceae</taxon>
        <taxon>Streptomyces</taxon>
    </lineage>
</organism>
<evidence type="ECO:0000256" key="1">
    <source>
        <dbReference type="SAM" id="MobiDB-lite"/>
    </source>
</evidence>
<gene>
    <name evidence="3" type="ORF">D8771_32290</name>
</gene>
<protein>
    <submittedName>
        <fullName evidence="3">VanZ family protein</fullName>
    </submittedName>
</protein>